<dbReference type="InterPro" id="IPR003661">
    <property type="entry name" value="HisK_dim/P_dom"/>
</dbReference>
<dbReference type="SMART" id="SM00387">
    <property type="entry name" value="HATPase_c"/>
    <property type="match status" value="1"/>
</dbReference>
<keyword evidence="5" id="KW-0808">Transferase</keyword>
<evidence type="ECO:0000256" key="3">
    <source>
        <dbReference type="ARBA" id="ARBA00012438"/>
    </source>
</evidence>
<dbReference type="SUPFAM" id="SSF47384">
    <property type="entry name" value="Homodimeric domain of signal transducing histidine kinase"/>
    <property type="match status" value="1"/>
</dbReference>
<dbReference type="PANTHER" id="PTHR43711">
    <property type="entry name" value="TWO-COMPONENT HISTIDINE KINASE"/>
    <property type="match status" value="1"/>
</dbReference>
<protein>
    <recommendedName>
        <fullName evidence="3">histidine kinase</fullName>
        <ecNumber evidence="3">2.7.13.3</ecNumber>
    </recommendedName>
</protein>
<evidence type="ECO:0000259" key="9">
    <source>
        <dbReference type="PROSITE" id="PS50109"/>
    </source>
</evidence>
<organism evidence="10 11">
    <name type="scientific">Humibacter ginsenosidimutans</name>
    <dbReference type="NCBI Taxonomy" id="2599293"/>
    <lineage>
        <taxon>Bacteria</taxon>
        <taxon>Bacillati</taxon>
        <taxon>Actinomycetota</taxon>
        <taxon>Actinomycetes</taxon>
        <taxon>Micrococcales</taxon>
        <taxon>Microbacteriaceae</taxon>
        <taxon>Humibacter</taxon>
    </lineage>
</organism>
<evidence type="ECO:0000256" key="2">
    <source>
        <dbReference type="ARBA" id="ARBA00004236"/>
    </source>
</evidence>
<evidence type="ECO:0000256" key="8">
    <source>
        <dbReference type="SAM" id="Phobius"/>
    </source>
</evidence>
<feature type="transmembrane region" description="Helical" evidence="8">
    <location>
        <begin position="72"/>
        <end position="95"/>
    </location>
</feature>
<dbReference type="RefSeq" id="WP_146322142.1">
    <property type="nucleotide sequence ID" value="NZ_CP042305.1"/>
</dbReference>
<dbReference type="Gene3D" id="1.10.287.130">
    <property type="match status" value="1"/>
</dbReference>
<reference evidence="10 11" key="1">
    <citation type="submission" date="2019-07" db="EMBL/GenBank/DDBJ databases">
        <title>Full genome sequence of Humibacter sp. WJ7-1.</title>
        <authorList>
            <person name="Im W.-T."/>
        </authorList>
    </citation>
    <scope>NUCLEOTIDE SEQUENCE [LARGE SCALE GENOMIC DNA]</scope>
    <source>
        <strain evidence="10 11">WJ7-1</strain>
    </source>
</reference>
<evidence type="ECO:0000256" key="7">
    <source>
        <dbReference type="ARBA" id="ARBA00023012"/>
    </source>
</evidence>
<evidence type="ECO:0000313" key="10">
    <source>
        <dbReference type="EMBL" id="QDZ16138.1"/>
    </source>
</evidence>
<dbReference type="GO" id="GO:0000155">
    <property type="term" value="F:phosphorelay sensor kinase activity"/>
    <property type="evidence" value="ECO:0007669"/>
    <property type="project" value="InterPro"/>
</dbReference>
<dbReference type="KEGG" id="huw:FPZ11_16450"/>
<dbReference type="InterPro" id="IPR036097">
    <property type="entry name" value="HisK_dim/P_sf"/>
</dbReference>
<dbReference type="InterPro" id="IPR050736">
    <property type="entry name" value="Sensor_HK_Regulatory"/>
</dbReference>
<keyword evidence="6 10" id="KW-0418">Kinase</keyword>
<dbReference type="Gene3D" id="3.30.565.10">
    <property type="entry name" value="Histidine kinase-like ATPase, C-terminal domain"/>
    <property type="match status" value="1"/>
</dbReference>
<proteinExistence type="predicted"/>
<dbReference type="InterPro" id="IPR005467">
    <property type="entry name" value="His_kinase_dom"/>
</dbReference>
<dbReference type="PROSITE" id="PS50109">
    <property type="entry name" value="HIS_KIN"/>
    <property type="match status" value="1"/>
</dbReference>
<keyword evidence="4" id="KW-0597">Phosphoprotein</keyword>
<dbReference type="InterPro" id="IPR003594">
    <property type="entry name" value="HATPase_dom"/>
</dbReference>
<dbReference type="EC" id="2.7.13.3" evidence="3"/>
<evidence type="ECO:0000256" key="4">
    <source>
        <dbReference type="ARBA" id="ARBA00022553"/>
    </source>
</evidence>
<dbReference type="Pfam" id="PF00512">
    <property type="entry name" value="HisKA"/>
    <property type="match status" value="1"/>
</dbReference>
<dbReference type="Proteomes" id="UP000320216">
    <property type="component" value="Chromosome"/>
</dbReference>
<feature type="domain" description="Histidine kinase" evidence="9">
    <location>
        <begin position="161"/>
        <end position="380"/>
    </location>
</feature>
<keyword evidence="8" id="KW-0472">Membrane</keyword>
<dbReference type="PRINTS" id="PR00344">
    <property type="entry name" value="BCTRLSENSOR"/>
</dbReference>
<feature type="transmembrane region" description="Helical" evidence="8">
    <location>
        <begin position="6"/>
        <end position="30"/>
    </location>
</feature>
<gene>
    <name evidence="10" type="ORF">FPZ11_16450</name>
</gene>
<feature type="transmembrane region" description="Helical" evidence="8">
    <location>
        <begin position="37"/>
        <end position="60"/>
    </location>
</feature>
<sequence>MIAIGDLASIIGIALGWALAVSVVGLLLLLALRRRSLLLQVGVIVLTVVASTVAGVIAVANAMYLSAHDLTVVFYVAGVAALISLVLAILLGSWLTSSARRLVALAGALSEGGTVDAADARGWASEFAAVADQLADTSRRLAESRAEVAAIDESRRELIAWISHDLRTPLAGLRAMAEALEDGLAADPLRFHRQMRSQVDHLSTMVDDLFELSKIQSGTLRLVLEPVRVYDLVSDAVAELTPLASARSVTLVERPGPDVLVLADDRGLSRVIGNLLVNAIQHAPEGSSVTIGTAADGARHVVLSVADRGGGIPEEDLARVFEAGWRASASRTPESLWGVSAGAGLGLAIAQGIVQAHRGEISVRNEDDGCRFEVSLPTHLSVEG</sequence>
<evidence type="ECO:0000256" key="1">
    <source>
        <dbReference type="ARBA" id="ARBA00000085"/>
    </source>
</evidence>
<keyword evidence="8" id="KW-0812">Transmembrane</keyword>
<accession>A0A5B8M5S5</accession>
<evidence type="ECO:0000313" key="11">
    <source>
        <dbReference type="Proteomes" id="UP000320216"/>
    </source>
</evidence>
<dbReference type="CDD" id="cd00082">
    <property type="entry name" value="HisKA"/>
    <property type="match status" value="1"/>
</dbReference>
<evidence type="ECO:0000256" key="6">
    <source>
        <dbReference type="ARBA" id="ARBA00022777"/>
    </source>
</evidence>
<dbReference type="InterPro" id="IPR004358">
    <property type="entry name" value="Sig_transdc_His_kin-like_C"/>
</dbReference>
<dbReference type="PANTHER" id="PTHR43711:SF1">
    <property type="entry name" value="HISTIDINE KINASE 1"/>
    <property type="match status" value="1"/>
</dbReference>
<dbReference type="EMBL" id="CP042305">
    <property type="protein sequence ID" value="QDZ16138.1"/>
    <property type="molecule type" value="Genomic_DNA"/>
</dbReference>
<dbReference type="GO" id="GO:0005886">
    <property type="term" value="C:plasma membrane"/>
    <property type="evidence" value="ECO:0007669"/>
    <property type="project" value="UniProtKB-SubCell"/>
</dbReference>
<name>A0A5B8M5S5_9MICO</name>
<keyword evidence="11" id="KW-1185">Reference proteome</keyword>
<comment type="catalytic activity">
    <reaction evidence="1">
        <text>ATP + protein L-histidine = ADP + protein N-phospho-L-histidine.</text>
        <dbReference type="EC" id="2.7.13.3"/>
    </reaction>
</comment>
<dbReference type="InterPro" id="IPR036890">
    <property type="entry name" value="HATPase_C_sf"/>
</dbReference>
<keyword evidence="7" id="KW-0902">Two-component regulatory system</keyword>
<dbReference type="Pfam" id="PF02518">
    <property type="entry name" value="HATPase_c"/>
    <property type="match status" value="1"/>
</dbReference>
<comment type="subcellular location">
    <subcellularLocation>
        <location evidence="2">Cell membrane</location>
    </subcellularLocation>
</comment>
<dbReference type="SUPFAM" id="SSF55874">
    <property type="entry name" value="ATPase domain of HSP90 chaperone/DNA topoisomerase II/histidine kinase"/>
    <property type="match status" value="1"/>
</dbReference>
<keyword evidence="8" id="KW-1133">Transmembrane helix</keyword>
<dbReference type="AlphaFoldDB" id="A0A5B8M5S5"/>
<dbReference type="SMART" id="SM00388">
    <property type="entry name" value="HisKA"/>
    <property type="match status" value="1"/>
</dbReference>
<evidence type="ECO:0000256" key="5">
    <source>
        <dbReference type="ARBA" id="ARBA00022679"/>
    </source>
</evidence>
<dbReference type="OrthoDB" id="9806130at2"/>